<feature type="domain" description="F-box" evidence="1">
    <location>
        <begin position="24"/>
        <end position="71"/>
    </location>
</feature>
<accession>A0A814MZJ8</accession>
<dbReference type="InterPro" id="IPR032675">
    <property type="entry name" value="LRR_dom_sf"/>
</dbReference>
<evidence type="ECO:0000313" key="3">
    <source>
        <dbReference type="Proteomes" id="UP000663828"/>
    </source>
</evidence>
<dbReference type="PROSITE" id="PS50181">
    <property type="entry name" value="FBOX"/>
    <property type="match status" value="1"/>
</dbReference>
<protein>
    <recommendedName>
        <fullName evidence="1">F-box domain-containing protein</fullName>
    </recommendedName>
</protein>
<name>A0A814MZJ8_ADIRI</name>
<keyword evidence="3" id="KW-1185">Reference proteome</keyword>
<dbReference type="Proteomes" id="UP000663828">
    <property type="component" value="Unassembled WGS sequence"/>
</dbReference>
<evidence type="ECO:0000259" key="1">
    <source>
        <dbReference type="PROSITE" id="PS50181"/>
    </source>
</evidence>
<proteinExistence type="predicted"/>
<dbReference type="AlphaFoldDB" id="A0A814MZJ8"/>
<reference evidence="2" key="1">
    <citation type="submission" date="2021-02" db="EMBL/GenBank/DDBJ databases">
        <authorList>
            <person name="Nowell W R."/>
        </authorList>
    </citation>
    <scope>NUCLEOTIDE SEQUENCE</scope>
</reference>
<dbReference type="InterPro" id="IPR001810">
    <property type="entry name" value="F-box_dom"/>
</dbReference>
<dbReference type="Gene3D" id="3.80.10.10">
    <property type="entry name" value="Ribonuclease Inhibitor"/>
    <property type="match status" value="1"/>
</dbReference>
<comment type="caution">
    <text evidence="2">The sequence shown here is derived from an EMBL/GenBank/DDBJ whole genome shotgun (WGS) entry which is preliminary data.</text>
</comment>
<dbReference type="EMBL" id="CAJNOR010001150">
    <property type="protein sequence ID" value="CAF1085871.1"/>
    <property type="molecule type" value="Genomic_DNA"/>
</dbReference>
<evidence type="ECO:0000313" key="2">
    <source>
        <dbReference type="EMBL" id="CAF1085871.1"/>
    </source>
</evidence>
<sequence>MAALIYPRVRTYRKLISSSTPEMPSKLEQMPSEIFLIIFRYIEVHDLITAFANLNSYFDSLLASSHLRVHAIIDPNDISLPPTTSNSLWHIIKPQNLCSMKMKDKKQTLLVEFVLYHANDLIHLTSLTLIMEGCHIEGIIRILPLLVDLKHLFIKNRSRNTEANSKNSFLTTILKMKSLCTCTMDEWFTEHAERNFTSSNTIRKLSMKSTVSASLILLILPYMPNLRVFQIDTLTWNDFLPFPQGKVVHNRLAVLEIRRLVNEYWKFEQLIHAAPNLRHLRISDWTLYKNEGHDIFLNPNVFKRLVEHVTDVRVYLEFSIYSYDCTELQNRIKGCSWLTLESSFYNYLDAETILEATFEKKTEVNTNFK</sequence>
<gene>
    <name evidence="2" type="ORF">XAT740_LOCUS17571</name>
</gene>
<organism evidence="2 3">
    <name type="scientific">Adineta ricciae</name>
    <name type="common">Rotifer</name>
    <dbReference type="NCBI Taxonomy" id="249248"/>
    <lineage>
        <taxon>Eukaryota</taxon>
        <taxon>Metazoa</taxon>
        <taxon>Spiralia</taxon>
        <taxon>Gnathifera</taxon>
        <taxon>Rotifera</taxon>
        <taxon>Eurotatoria</taxon>
        <taxon>Bdelloidea</taxon>
        <taxon>Adinetida</taxon>
        <taxon>Adinetidae</taxon>
        <taxon>Adineta</taxon>
    </lineage>
</organism>